<reference evidence="4 5" key="1">
    <citation type="submission" date="2014-02" db="EMBL/GenBank/DDBJ databases">
        <title>Expanding our view of genomic diversity in Candidatus Accumulibacter clades.</title>
        <authorList>
            <person name="Skennerton C.T."/>
            <person name="Barr J.J."/>
            <person name="Slater F.R."/>
            <person name="Bond P.L."/>
            <person name="Tyson G.W."/>
        </authorList>
    </citation>
    <scope>NUCLEOTIDE SEQUENCE [LARGE SCALE GENOMIC DNA]</scope>
    <source>
        <strain evidence="5">BA-92</strain>
    </source>
</reference>
<keyword evidence="2" id="KW-0520">NAD</keyword>
<dbReference type="SUPFAM" id="SSF51735">
    <property type="entry name" value="NAD(P)-binding Rossmann-fold domains"/>
    <property type="match status" value="1"/>
</dbReference>
<dbReference type="PATRIC" id="fig|1454003.3.peg.141"/>
<evidence type="ECO:0000259" key="3">
    <source>
        <dbReference type="Pfam" id="PF02826"/>
    </source>
</evidence>
<evidence type="ECO:0000313" key="4">
    <source>
        <dbReference type="EMBL" id="EXI83058.1"/>
    </source>
</evidence>
<name>A0A011NJX3_9PROT</name>
<evidence type="ECO:0000256" key="1">
    <source>
        <dbReference type="ARBA" id="ARBA00023002"/>
    </source>
</evidence>
<dbReference type="Pfam" id="PF02826">
    <property type="entry name" value="2-Hacid_dh_C"/>
    <property type="match status" value="1"/>
</dbReference>
<keyword evidence="1 4" id="KW-0560">Oxidoreductase</keyword>
<dbReference type="InterPro" id="IPR006140">
    <property type="entry name" value="D-isomer_DH_NAD-bd"/>
</dbReference>
<keyword evidence="4" id="KW-0670">Pyruvate</keyword>
<dbReference type="Gene3D" id="3.40.50.720">
    <property type="entry name" value="NAD(P)-binding Rossmann-like Domain"/>
    <property type="match status" value="2"/>
</dbReference>
<proteinExistence type="predicted"/>
<dbReference type="STRING" id="1454003.AW10_00133"/>
<evidence type="ECO:0000313" key="5">
    <source>
        <dbReference type="Proteomes" id="UP000021816"/>
    </source>
</evidence>
<dbReference type="Proteomes" id="UP000021816">
    <property type="component" value="Unassembled WGS sequence"/>
</dbReference>
<accession>A0A011NJX3</accession>
<dbReference type="PANTHER" id="PTHR43333:SF1">
    <property type="entry name" value="D-ISOMER SPECIFIC 2-HYDROXYACID DEHYDROGENASE NAD-BINDING DOMAIN-CONTAINING PROTEIN"/>
    <property type="match status" value="1"/>
</dbReference>
<dbReference type="AlphaFoldDB" id="A0A011NJX3"/>
<protein>
    <submittedName>
        <fullName evidence="4">Glyoxylate/hydroxypyruvate reductase A</fullName>
        <ecNumber evidence="4">1.1.1.79</ecNumber>
    </submittedName>
</protein>
<gene>
    <name evidence="4" type="primary">ghrA</name>
    <name evidence="4" type="ORF">AW10_00133</name>
</gene>
<dbReference type="CDD" id="cd12164">
    <property type="entry name" value="GDH_like_2"/>
    <property type="match status" value="1"/>
</dbReference>
<feature type="domain" description="D-isomer specific 2-hydroxyacid dehydrogenase NAD-binding" evidence="3">
    <location>
        <begin position="109"/>
        <end position="280"/>
    </location>
</feature>
<evidence type="ECO:0000256" key="2">
    <source>
        <dbReference type="ARBA" id="ARBA00023027"/>
    </source>
</evidence>
<dbReference type="EC" id="1.1.1.79" evidence="4"/>
<sequence>MPKAAVPFLAGKDSPEAGAWLSALRHAMPDERIVAFEDLNEGERSEATIAIVANPEPADLSRLPRLCWVHSVWAGIERLLANLGDSRLQIVRLLDPRLAATMAEAVLAWTLFLHREMPAYARQQAQQLWRSRPYTRPEQRTVGLLGLGALGSASAERLLAARFKVCGWSRQRKSLPGVECFAGEVGLEEMLGKTNILICLLPLTLETRGLLNMARLALLPSGASLINFARGPIIDDEDLRAALDSGQLDHAVLDVFAHEPLPADRWPWRHPGVTVLPHCSAPTDHETAAQIVAANIRRYRETGELPACVNVARGY</sequence>
<dbReference type="InterPro" id="IPR036291">
    <property type="entry name" value="NAD(P)-bd_dom_sf"/>
</dbReference>
<dbReference type="EMBL" id="JEMX01000006">
    <property type="protein sequence ID" value="EXI83058.1"/>
    <property type="molecule type" value="Genomic_DNA"/>
</dbReference>
<dbReference type="GO" id="GO:0051287">
    <property type="term" value="F:NAD binding"/>
    <property type="evidence" value="ECO:0007669"/>
    <property type="project" value="InterPro"/>
</dbReference>
<comment type="caution">
    <text evidence="4">The sequence shown here is derived from an EMBL/GenBank/DDBJ whole genome shotgun (WGS) entry which is preliminary data.</text>
</comment>
<dbReference type="GO" id="GO:0030267">
    <property type="term" value="F:glyoxylate reductase (NADPH) activity"/>
    <property type="evidence" value="ECO:0007669"/>
    <property type="project" value="UniProtKB-EC"/>
</dbReference>
<organism evidence="4 5">
    <name type="scientific">Candidatus Accumulibacter appositus</name>
    <dbReference type="NCBI Taxonomy" id="1454003"/>
    <lineage>
        <taxon>Bacteria</taxon>
        <taxon>Pseudomonadati</taxon>
        <taxon>Pseudomonadota</taxon>
        <taxon>Betaproteobacteria</taxon>
        <taxon>Candidatus Accumulibacter</taxon>
    </lineage>
</organism>
<dbReference type="PANTHER" id="PTHR43333">
    <property type="entry name" value="2-HACID_DH_C DOMAIN-CONTAINING PROTEIN"/>
    <property type="match status" value="1"/>
</dbReference>